<evidence type="ECO:0000313" key="2">
    <source>
        <dbReference type="Proteomes" id="UP000008066"/>
    </source>
</evidence>
<sequence length="325" mass="36336">MHPPPTQSRSSYSRWINSLYQDLAHQLSILRSQNWHFSDLVRITCCHDVTPVYQRISNSECPQHPPELPITSSHSPLANVANSISSFTQLLWTIKYHAANSPSSSFTATNASPPSYPNLIPGSNLTFSDLHKILSIHTTILSIYSLILSRIPSNNFSITDNNDNNDNNNNQTNQDTLLSECVPQLFLANIPLPIKIPSMCRVLLGYLLSNLTESQLKPVEELLGLPEELRIFWQSLSDREHTSNADSSRGNVTPGSEIGLFGGEMGREVLKIIWEGVDEERTGKSSVADTNEAGQVGEGDGNGVLRVVEELREKMRKIREEFRVW</sequence>
<organism evidence="2">
    <name type="scientific">Chaetomium thermophilum (strain DSM 1495 / CBS 144.50 / IMI 039719)</name>
    <name type="common">Thermochaetoides thermophila</name>
    <dbReference type="NCBI Taxonomy" id="759272"/>
    <lineage>
        <taxon>Eukaryota</taxon>
        <taxon>Fungi</taxon>
        <taxon>Dikarya</taxon>
        <taxon>Ascomycota</taxon>
        <taxon>Pezizomycotina</taxon>
        <taxon>Sordariomycetes</taxon>
        <taxon>Sordariomycetidae</taxon>
        <taxon>Sordariales</taxon>
        <taxon>Chaetomiaceae</taxon>
        <taxon>Thermochaetoides</taxon>
    </lineage>
</organism>
<dbReference type="eggNOG" id="ENOG502SX45">
    <property type="taxonomic scope" value="Eukaryota"/>
</dbReference>
<dbReference type="GeneID" id="18258984"/>
<dbReference type="AlphaFoldDB" id="G0SB99"/>
<reference evidence="1 2" key="1">
    <citation type="journal article" date="2011" name="Cell">
        <title>Insight into structure and assembly of the nuclear pore complex by utilizing the genome of a eukaryotic thermophile.</title>
        <authorList>
            <person name="Amlacher S."/>
            <person name="Sarges P."/>
            <person name="Flemming D."/>
            <person name="van Noort V."/>
            <person name="Kunze R."/>
            <person name="Devos D.P."/>
            <person name="Arumugam M."/>
            <person name="Bork P."/>
            <person name="Hurt E."/>
        </authorList>
    </citation>
    <scope>NUCLEOTIDE SEQUENCE [LARGE SCALE GENOMIC DNA]</scope>
    <source>
        <strain evidence="2">DSM 1495 / CBS 144.50 / IMI 039719</strain>
    </source>
</reference>
<accession>G0SB99</accession>
<keyword evidence="2" id="KW-1185">Reference proteome</keyword>
<name>G0SB99_CHATD</name>
<dbReference type="RefSeq" id="XP_006695301.1">
    <property type="nucleotide sequence ID" value="XM_006695238.1"/>
</dbReference>
<gene>
    <name evidence="1" type="ORF">CTHT_0049460</name>
</gene>
<dbReference type="KEGG" id="cthr:CTHT_0049460"/>
<evidence type="ECO:0000313" key="1">
    <source>
        <dbReference type="EMBL" id="EGS19479.1"/>
    </source>
</evidence>
<proteinExistence type="predicted"/>
<protein>
    <submittedName>
        <fullName evidence="1">Uncharacterized protein</fullName>
    </submittedName>
</protein>
<dbReference type="Proteomes" id="UP000008066">
    <property type="component" value="Unassembled WGS sequence"/>
</dbReference>
<dbReference type="EMBL" id="GL988044">
    <property type="protein sequence ID" value="EGS19479.1"/>
    <property type="molecule type" value="Genomic_DNA"/>
</dbReference>
<dbReference type="HOGENOM" id="CLU_855313_0_0_1"/>